<dbReference type="AlphaFoldDB" id="A0A914XUQ4"/>
<name>A0A914XUQ4_9BILA</name>
<evidence type="ECO:0000313" key="1">
    <source>
        <dbReference type="Proteomes" id="UP000887577"/>
    </source>
</evidence>
<keyword evidence="1" id="KW-1185">Reference proteome</keyword>
<organism evidence="1 2">
    <name type="scientific">Panagrolaimus superbus</name>
    <dbReference type="NCBI Taxonomy" id="310955"/>
    <lineage>
        <taxon>Eukaryota</taxon>
        <taxon>Metazoa</taxon>
        <taxon>Ecdysozoa</taxon>
        <taxon>Nematoda</taxon>
        <taxon>Chromadorea</taxon>
        <taxon>Rhabditida</taxon>
        <taxon>Tylenchina</taxon>
        <taxon>Panagrolaimomorpha</taxon>
        <taxon>Panagrolaimoidea</taxon>
        <taxon>Panagrolaimidae</taxon>
        <taxon>Panagrolaimus</taxon>
    </lineage>
</organism>
<evidence type="ECO:0000313" key="2">
    <source>
        <dbReference type="WBParaSite" id="PSU_v2.g10266.t1"/>
    </source>
</evidence>
<protein>
    <submittedName>
        <fullName evidence="2">Gelsolin</fullName>
    </submittedName>
</protein>
<accession>A0A914XUQ4</accession>
<sequence>MSDLNIENYMMNFTLTCNNEEINFHAEIPSDQCIFLWIGQDSTAAMAYGLLKHRSVIYGNPAPHSAFQINEFANRLAKIFGQRQVFVSTDLDQDVDPKFWANVFMALQEYIFVHHEFFRLPIDNSSPATPASTISSHSAAESQHSQ</sequence>
<proteinExistence type="predicted"/>
<dbReference type="WBParaSite" id="PSU_v2.g10266.t1">
    <property type="protein sequence ID" value="PSU_v2.g10266.t1"/>
    <property type="gene ID" value="PSU_v2.g10266"/>
</dbReference>
<reference evidence="2" key="1">
    <citation type="submission" date="2022-11" db="UniProtKB">
        <authorList>
            <consortium name="WormBaseParasite"/>
        </authorList>
    </citation>
    <scope>IDENTIFICATION</scope>
</reference>
<dbReference type="Proteomes" id="UP000887577">
    <property type="component" value="Unplaced"/>
</dbReference>